<dbReference type="InterPro" id="IPR050204">
    <property type="entry name" value="AraC_XylS_family_regulators"/>
</dbReference>
<evidence type="ECO:0000256" key="1">
    <source>
        <dbReference type="ARBA" id="ARBA00023015"/>
    </source>
</evidence>
<dbReference type="EMBL" id="CP000453">
    <property type="protein sequence ID" value="ABI56978.1"/>
    <property type="molecule type" value="Genomic_DNA"/>
</dbReference>
<dbReference type="PANTHER" id="PTHR46796">
    <property type="entry name" value="HTH-TYPE TRANSCRIPTIONAL ACTIVATOR RHAS-RELATED"/>
    <property type="match status" value="1"/>
</dbReference>
<dbReference type="eggNOG" id="COG2207">
    <property type="taxonomic scope" value="Bacteria"/>
</dbReference>
<dbReference type="PROSITE" id="PS01124">
    <property type="entry name" value="HTH_ARAC_FAMILY_2"/>
    <property type="match status" value="1"/>
</dbReference>
<dbReference type="Proteomes" id="UP000001962">
    <property type="component" value="Chromosome"/>
</dbReference>
<dbReference type="SUPFAM" id="SSF46689">
    <property type="entry name" value="Homeodomain-like"/>
    <property type="match status" value="1"/>
</dbReference>
<reference evidence="6" key="1">
    <citation type="submission" date="2006-08" db="EMBL/GenBank/DDBJ databases">
        <title>Complete sequence of Alkalilimnicola ehrilichei MLHE-1.</title>
        <authorList>
            <person name="Copeland A."/>
            <person name="Lucas S."/>
            <person name="Lapidus A."/>
            <person name="Barry K."/>
            <person name="Detter J.C."/>
            <person name="Glavina del Rio T."/>
            <person name="Hammon N."/>
            <person name="Israni S."/>
            <person name="Dalin E."/>
            <person name="Tice H."/>
            <person name="Pitluck S."/>
            <person name="Sims D."/>
            <person name="Brettin T."/>
            <person name="Bruce D."/>
            <person name="Han C."/>
            <person name="Tapia R."/>
            <person name="Gilna P."/>
            <person name="Schmutz J."/>
            <person name="Larimer F."/>
            <person name="Land M."/>
            <person name="Hauser L."/>
            <person name="Kyrpides N."/>
            <person name="Mikhailova N."/>
            <person name="Oremland R.S."/>
            <person name="Hoeft S.E."/>
            <person name="Switzer-Blum J."/>
            <person name="Kulp T."/>
            <person name="King G."/>
            <person name="Tabita R."/>
            <person name="Witte B."/>
            <person name="Santini J.M."/>
            <person name="Basu P."/>
            <person name="Hollibaugh J.T."/>
            <person name="Xie G."/>
            <person name="Stolz J.F."/>
            <person name="Richardson P."/>
        </authorList>
    </citation>
    <scope>NUCLEOTIDE SEQUENCE [LARGE SCALE GENOMIC DNA]</scope>
    <source>
        <strain evidence="6">ATCC BAA-1101 / DSM 17681 / MLHE-1</strain>
    </source>
</reference>
<gene>
    <name evidence="5" type="ordered locus">Mlg_1632</name>
</gene>
<evidence type="ECO:0000313" key="5">
    <source>
        <dbReference type="EMBL" id="ABI56978.1"/>
    </source>
</evidence>
<dbReference type="InterPro" id="IPR009057">
    <property type="entry name" value="Homeodomain-like_sf"/>
</dbReference>
<dbReference type="PANTHER" id="PTHR46796:SF15">
    <property type="entry name" value="BLL1074 PROTEIN"/>
    <property type="match status" value="1"/>
</dbReference>
<dbReference type="KEGG" id="aeh:Mlg_1632"/>
<proteinExistence type="predicted"/>
<keyword evidence="1" id="KW-0805">Transcription regulation</keyword>
<keyword evidence="3" id="KW-0804">Transcription</keyword>
<dbReference type="GO" id="GO:0043565">
    <property type="term" value="F:sequence-specific DNA binding"/>
    <property type="evidence" value="ECO:0007669"/>
    <property type="project" value="InterPro"/>
</dbReference>
<dbReference type="Gene3D" id="1.10.10.60">
    <property type="entry name" value="Homeodomain-like"/>
    <property type="match status" value="1"/>
</dbReference>
<name>Q0A859_ALKEH</name>
<accession>Q0A859</accession>
<evidence type="ECO:0000256" key="2">
    <source>
        <dbReference type="ARBA" id="ARBA00023125"/>
    </source>
</evidence>
<organism evidence="5 6">
    <name type="scientific">Alkalilimnicola ehrlichii (strain ATCC BAA-1101 / DSM 17681 / MLHE-1)</name>
    <dbReference type="NCBI Taxonomy" id="187272"/>
    <lineage>
        <taxon>Bacteria</taxon>
        <taxon>Pseudomonadati</taxon>
        <taxon>Pseudomonadota</taxon>
        <taxon>Gammaproteobacteria</taxon>
        <taxon>Chromatiales</taxon>
        <taxon>Ectothiorhodospiraceae</taxon>
        <taxon>Alkalilimnicola</taxon>
    </lineage>
</organism>
<keyword evidence="6" id="KW-1185">Reference proteome</keyword>
<evidence type="ECO:0000259" key="4">
    <source>
        <dbReference type="PROSITE" id="PS01124"/>
    </source>
</evidence>
<dbReference type="GO" id="GO:0003700">
    <property type="term" value="F:DNA-binding transcription factor activity"/>
    <property type="evidence" value="ECO:0007669"/>
    <property type="project" value="InterPro"/>
</dbReference>
<feature type="domain" description="HTH araC/xylS-type" evidence="4">
    <location>
        <begin position="174"/>
        <end position="276"/>
    </location>
</feature>
<dbReference type="OrthoDB" id="282744at2"/>
<keyword evidence="2" id="KW-0238">DNA-binding</keyword>
<dbReference type="InterPro" id="IPR018060">
    <property type="entry name" value="HTH_AraC"/>
</dbReference>
<protein>
    <submittedName>
        <fullName evidence="5">Transcriptional regulator, AraC family</fullName>
    </submittedName>
</protein>
<evidence type="ECO:0000313" key="6">
    <source>
        <dbReference type="Proteomes" id="UP000001962"/>
    </source>
</evidence>
<sequence>MPQAAEHSPRPVPWELLGRFPSAGLRGDVGRYLALEADLSEGVEWVELSRGHPLLVVGFGDCVRLQGLGAADQPADRLQSFLVGPEQGPLLCRLRGRCFFVEINLTPWALAEILGVAPGALGSSPIALEDVLGPDAPALSECLRGHPDWQARLAALETFLCLRLRQRPRRGRAPTEVQWAWHHLQRSGGTVGVDQLVRELGWSHRYLAARFRQFVGLTPKAAARRLRFARVHRRLAAGDQRPLAAIARQAGYADQSHMTREFREFGACTPAEYRGRVLSLRPPTAPGAGES</sequence>
<dbReference type="SMART" id="SM00342">
    <property type="entry name" value="HTH_ARAC"/>
    <property type="match status" value="1"/>
</dbReference>
<evidence type="ECO:0000256" key="3">
    <source>
        <dbReference type="ARBA" id="ARBA00023163"/>
    </source>
</evidence>
<dbReference type="Pfam" id="PF12833">
    <property type="entry name" value="HTH_18"/>
    <property type="match status" value="1"/>
</dbReference>
<dbReference type="RefSeq" id="WP_011629372.1">
    <property type="nucleotide sequence ID" value="NC_008340.1"/>
</dbReference>
<dbReference type="HOGENOM" id="CLU_066193_0_0_6"/>
<dbReference type="AlphaFoldDB" id="Q0A859"/>